<protein>
    <submittedName>
        <fullName evidence="2">Uncharacterized protein</fullName>
    </submittedName>
</protein>
<evidence type="ECO:0000256" key="1">
    <source>
        <dbReference type="SAM" id="MobiDB-lite"/>
    </source>
</evidence>
<dbReference type="EMBL" id="CADCTX010000360">
    <property type="protein sequence ID" value="CAA9315122.1"/>
    <property type="molecule type" value="Genomic_DNA"/>
</dbReference>
<feature type="compositionally biased region" description="Basic and acidic residues" evidence="1">
    <location>
        <begin position="1"/>
        <end position="11"/>
    </location>
</feature>
<organism evidence="2">
    <name type="scientific">uncultured Gemmatimonadaceae bacterium</name>
    <dbReference type="NCBI Taxonomy" id="246130"/>
    <lineage>
        <taxon>Bacteria</taxon>
        <taxon>Pseudomonadati</taxon>
        <taxon>Gemmatimonadota</taxon>
        <taxon>Gemmatimonadia</taxon>
        <taxon>Gemmatimonadales</taxon>
        <taxon>Gemmatimonadaceae</taxon>
        <taxon>environmental samples</taxon>
    </lineage>
</organism>
<sequence>ARSPLHPDRARRGLLARAAGPAVGPDRRQPGAQDRRRRSPRAGPAGLPLRRDRRIRRLRGPWIHRPARAPARGERRGFCHVSCGGV</sequence>
<gene>
    <name evidence="2" type="ORF">AVDCRST_MAG40-1192</name>
</gene>
<reference evidence="2" key="1">
    <citation type="submission" date="2020-02" db="EMBL/GenBank/DDBJ databases">
        <authorList>
            <person name="Meier V. D."/>
        </authorList>
    </citation>
    <scope>NUCLEOTIDE SEQUENCE</scope>
    <source>
        <strain evidence="2">AVDCRST_MAG40</strain>
    </source>
</reference>
<dbReference type="AlphaFoldDB" id="A0A6J4KTP5"/>
<feature type="non-terminal residue" evidence="2">
    <location>
        <position position="1"/>
    </location>
</feature>
<name>A0A6J4KTP5_9BACT</name>
<evidence type="ECO:0000313" key="2">
    <source>
        <dbReference type="EMBL" id="CAA9315122.1"/>
    </source>
</evidence>
<accession>A0A6J4KTP5</accession>
<proteinExistence type="predicted"/>
<feature type="region of interest" description="Disordered" evidence="1">
    <location>
        <begin position="1"/>
        <end position="51"/>
    </location>
</feature>
<feature type="non-terminal residue" evidence="2">
    <location>
        <position position="86"/>
    </location>
</feature>